<protein>
    <recommendedName>
        <fullName evidence="3">DUF4158 domain-containing protein</fullName>
    </recommendedName>
</protein>
<name>A0ABW7AR34_9ACTN</name>
<accession>A0ABW7AR34</accession>
<keyword evidence="2" id="KW-1185">Reference proteome</keyword>
<dbReference type="EMBL" id="JBICRM010000040">
    <property type="protein sequence ID" value="MFG1709880.1"/>
    <property type="molecule type" value="Genomic_DNA"/>
</dbReference>
<evidence type="ECO:0000313" key="2">
    <source>
        <dbReference type="Proteomes" id="UP001603978"/>
    </source>
</evidence>
<organism evidence="1 2">
    <name type="scientific">Nonomuraea marmarensis</name>
    <dbReference type="NCBI Taxonomy" id="3351344"/>
    <lineage>
        <taxon>Bacteria</taxon>
        <taxon>Bacillati</taxon>
        <taxon>Actinomycetota</taxon>
        <taxon>Actinomycetes</taxon>
        <taxon>Streptosporangiales</taxon>
        <taxon>Streptosporangiaceae</taxon>
        <taxon>Nonomuraea</taxon>
    </lineage>
</organism>
<proteinExistence type="predicted"/>
<sequence length="152" mass="17150">MSDEQVARYRRFRGEVTVGELEQFFRLDAKARAVVAGKRRPAAARHVASAMEILMSEPQATEDRLVSLAEVWNEIERVVPRQKLTAAVEVIASFVPETDDDAAAALRAEVVKRYRTVQQFIELLLEVIDFRAVEIQPAANGRWLVCTPDNAR</sequence>
<dbReference type="Proteomes" id="UP001603978">
    <property type="component" value="Unassembled WGS sequence"/>
</dbReference>
<comment type="caution">
    <text evidence="1">The sequence shown here is derived from an EMBL/GenBank/DDBJ whole genome shotgun (WGS) entry which is preliminary data.</text>
</comment>
<reference evidence="1 2" key="1">
    <citation type="submission" date="2024-10" db="EMBL/GenBank/DDBJ databases">
        <authorList>
            <person name="Topkara A.R."/>
            <person name="Saygin H."/>
        </authorList>
    </citation>
    <scope>NUCLEOTIDE SEQUENCE [LARGE SCALE GENOMIC DNA]</scope>
    <source>
        <strain evidence="1 2">M3C6</strain>
    </source>
</reference>
<gene>
    <name evidence="1" type="ORF">ACFLIM_42625</name>
</gene>
<evidence type="ECO:0008006" key="3">
    <source>
        <dbReference type="Google" id="ProtNLM"/>
    </source>
</evidence>
<evidence type="ECO:0000313" key="1">
    <source>
        <dbReference type="EMBL" id="MFG1709880.1"/>
    </source>
</evidence>
<dbReference type="RefSeq" id="WP_393175118.1">
    <property type="nucleotide sequence ID" value="NZ_JBICRM010000040.1"/>
</dbReference>